<feature type="domain" description="HTH deoR-type" evidence="4">
    <location>
        <begin position="3"/>
        <end position="58"/>
    </location>
</feature>
<dbReference type="PANTHER" id="PTHR30363">
    <property type="entry name" value="HTH-TYPE TRANSCRIPTIONAL REGULATOR SRLR-RELATED"/>
    <property type="match status" value="1"/>
</dbReference>
<dbReference type="PANTHER" id="PTHR30363:SF44">
    <property type="entry name" value="AGA OPERON TRANSCRIPTIONAL REPRESSOR-RELATED"/>
    <property type="match status" value="1"/>
</dbReference>
<dbReference type="InterPro" id="IPR014036">
    <property type="entry name" value="DeoR-like_C"/>
</dbReference>
<dbReference type="SMART" id="SM00420">
    <property type="entry name" value="HTH_DEOR"/>
    <property type="match status" value="1"/>
</dbReference>
<dbReference type="Gene3D" id="3.40.50.1360">
    <property type="match status" value="1"/>
</dbReference>
<accession>A0A949K5V0</accession>
<dbReference type="Gene3D" id="1.10.10.10">
    <property type="entry name" value="Winged helix-like DNA-binding domain superfamily/Winged helix DNA-binding domain"/>
    <property type="match status" value="1"/>
</dbReference>
<dbReference type="SMART" id="SM01134">
    <property type="entry name" value="DeoRC"/>
    <property type="match status" value="1"/>
</dbReference>
<protein>
    <submittedName>
        <fullName evidence="5">DeoR/GlpR family DNA-binding transcription regulator</fullName>
    </submittedName>
</protein>
<sequence>MFKAERLQKIQELITKQNHMDINTLSKLLNVSNVTVRNDLKELEEKGILYRTHGGATLRSQSPLQSIPLLQELNPSTEAFAAIERIAEEAANYVEDKEWIFLGSGTTTCAIAKALANRDVQVVTNNVLASYILSQQPNANVILCGGKVYTERIPFLSGDLTLNNLSSMFFNKAFIGVSAVDFKCGYSVSNDVECNIFKFLQDYSKEIIVVTDSSKFEKAAFMSIGNLDIANTIISDTGMPECYQEYYKENNINMLLV</sequence>
<keyword evidence="6" id="KW-1185">Reference proteome</keyword>
<dbReference type="GO" id="GO:0003677">
    <property type="term" value="F:DNA binding"/>
    <property type="evidence" value="ECO:0007669"/>
    <property type="project" value="UniProtKB-KW"/>
</dbReference>
<dbReference type="PROSITE" id="PS51000">
    <property type="entry name" value="HTH_DEOR_2"/>
    <property type="match status" value="1"/>
</dbReference>
<dbReference type="InterPro" id="IPR001034">
    <property type="entry name" value="DeoR_HTH"/>
</dbReference>
<dbReference type="EMBL" id="JAHQCW010000009">
    <property type="protein sequence ID" value="MBU9736438.1"/>
    <property type="molecule type" value="Genomic_DNA"/>
</dbReference>
<organism evidence="5 6">
    <name type="scientific">Diplocloster agilis</name>
    <dbReference type="NCBI Taxonomy" id="2850323"/>
    <lineage>
        <taxon>Bacteria</taxon>
        <taxon>Bacillati</taxon>
        <taxon>Bacillota</taxon>
        <taxon>Clostridia</taxon>
        <taxon>Lachnospirales</taxon>
        <taxon>Lachnospiraceae</taxon>
        <taxon>Diplocloster</taxon>
    </lineage>
</organism>
<dbReference type="InterPro" id="IPR036390">
    <property type="entry name" value="WH_DNA-bd_sf"/>
</dbReference>
<keyword evidence="2 5" id="KW-0238">DNA-binding</keyword>
<dbReference type="RefSeq" id="WP_238721293.1">
    <property type="nucleotide sequence ID" value="NZ_JAHQCW010000009.1"/>
</dbReference>
<dbReference type="InterPro" id="IPR036388">
    <property type="entry name" value="WH-like_DNA-bd_sf"/>
</dbReference>
<dbReference type="InterPro" id="IPR050313">
    <property type="entry name" value="Carb_Metab_HTH_regulators"/>
</dbReference>
<dbReference type="SUPFAM" id="SSF46785">
    <property type="entry name" value="Winged helix' DNA-binding domain"/>
    <property type="match status" value="1"/>
</dbReference>
<dbReference type="GO" id="GO:0003700">
    <property type="term" value="F:DNA-binding transcription factor activity"/>
    <property type="evidence" value="ECO:0007669"/>
    <property type="project" value="InterPro"/>
</dbReference>
<evidence type="ECO:0000256" key="3">
    <source>
        <dbReference type="ARBA" id="ARBA00023163"/>
    </source>
</evidence>
<reference evidence="5" key="1">
    <citation type="submission" date="2021-06" db="EMBL/GenBank/DDBJ databases">
        <title>Description of novel taxa of the family Lachnospiraceae.</title>
        <authorList>
            <person name="Chaplin A.V."/>
            <person name="Sokolova S.R."/>
            <person name="Pikina A.P."/>
            <person name="Korzhanova M."/>
            <person name="Belova V."/>
            <person name="Korostin D."/>
            <person name="Efimov B.A."/>
        </authorList>
    </citation>
    <scope>NUCLEOTIDE SEQUENCE</scope>
    <source>
        <strain evidence="5">ASD5720</strain>
    </source>
</reference>
<dbReference type="SUPFAM" id="SSF100950">
    <property type="entry name" value="NagB/RpiA/CoA transferase-like"/>
    <property type="match status" value="1"/>
</dbReference>
<dbReference type="Proteomes" id="UP000712157">
    <property type="component" value="Unassembled WGS sequence"/>
</dbReference>
<evidence type="ECO:0000256" key="2">
    <source>
        <dbReference type="ARBA" id="ARBA00023125"/>
    </source>
</evidence>
<dbReference type="InterPro" id="IPR018356">
    <property type="entry name" value="Tscrpt_reg_HTH_DeoR_CS"/>
</dbReference>
<evidence type="ECO:0000313" key="5">
    <source>
        <dbReference type="EMBL" id="MBU9736438.1"/>
    </source>
</evidence>
<dbReference type="Pfam" id="PF08220">
    <property type="entry name" value="HTH_DeoR"/>
    <property type="match status" value="1"/>
</dbReference>
<comment type="caution">
    <text evidence="5">The sequence shown here is derived from an EMBL/GenBank/DDBJ whole genome shotgun (WGS) entry which is preliminary data.</text>
</comment>
<name>A0A949K5V0_9FIRM</name>
<evidence type="ECO:0000256" key="1">
    <source>
        <dbReference type="ARBA" id="ARBA00023015"/>
    </source>
</evidence>
<dbReference type="InterPro" id="IPR037171">
    <property type="entry name" value="NagB/RpiA_transferase-like"/>
</dbReference>
<dbReference type="PRINTS" id="PR00037">
    <property type="entry name" value="HTHLACR"/>
</dbReference>
<evidence type="ECO:0000313" key="6">
    <source>
        <dbReference type="Proteomes" id="UP000712157"/>
    </source>
</evidence>
<dbReference type="AlphaFoldDB" id="A0A949K5V0"/>
<keyword evidence="3" id="KW-0804">Transcription</keyword>
<proteinExistence type="predicted"/>
<dbReference type="PROSITE" id="PS00894">
    <property type="entry name" value="HTH_DEOR_1"/>
    <property type="match status" value="1"/>
</dbReference>
<dbReference type="Pfam" id="PF00455">
    <property type="entry name" value="DeoRC"/>
    <property type="match status" value="1"/>
</dbReference>
<evidence type="ECO:0000259" key="4">
    <source>
        <dbReference type="PROSITE" id="PS51000"/>
    </source>
</evidence>
<gene>
    <name evidence="5" type="ORF">KTH89_07810</name>
</gene>
<keyword evidence="1" id="KW-0805">Transcription regulation</keyword>